<dbReference type="eggNOG" id="COG0332">
    <property type="taxonomic scope" value="Bacteria"/>
</dbReference>
<dbReference type="GO" id="GO:0033818">
    <property type="term" value="F:beta-ketoacyl-acyl-carrier-protein synthase III activity"/>
    <property type="evidence" value="ECO:0007669"/>
    <property type="project" value="UniProtKB-UniRule"/>
</dbReference>
<dbReference type="SUPFAM" id="SSF53901">
    <property type="entry name" value="Thiolase-like"/>
    <property type="match status" value="1"/>
</dbReference>
<evidence type="ECO:0000256" key="6">
    <source>
        <dbReference type="ARBA" id="ARBA00023098"/>
    </source>
</evidence>
<dbReference type="Proteomes" id="UP000051181">
    <property type="component" value="Unassembled WGS sequence"/>
</dbReference>
<keyword evidence="4 9" id="KW-0808">Transferase</keyword>
<feature type="active site" evidence="9">
    <location>
        <position position="254"/>
    </location>
</feature>
<sequence length="324" mass="34530">MSNYVTIAASAQYVPDRVVTNDELSQLMPTSDEWIQSHTGIKTRHIALDQNTSVLASRVAAELLTKSGVAASEIDLIIVSTITPDYLTPATACLVQEQIGATNAMAFDISAACAGFIFAADTAEKFLRQGKFKHALVISAETNSKMLDWQDRTTAVFFGDGAGGALLSATDDPQAESFLDTLLQNDGSQHEAIMSGAVAPLNTIQAVHKPEIEPFTMQGRAVFEFATKTVPQQINALLAANQLTVDDIDLFICHQANLRIIEKIAATLEQPMSKFPTNVQRFGNTSSAGVPMALAEVQPQATGKLAVLSGFGGGLAYGSLLVRL</sequence>
<reference evidence="12 13" key="1">
    <citation type="journal article" date="2015" name="Genome Announc.">
        <title>Expanding the biotechnology potential of lactobacilli through comparative genomics of 213 strains and associated genera.</title>
        <authorList>
            <person name="Sun Z."/>
            <person name="Harris H.M."/>
            <person name="McCann A."/>
            <person name="Guo C."/>
            <person name="Argimon S."/>
            <person name="Zhang W."/>
            <person name="Yang X."/>
            <person name="Jeffery I.B."/>
            <person name="Cooney J.C."/>
            <person name="Kagawa T.F."/>
            <person name="Liu W."/>
            <person name="Song Y."/>
            <person name="Salvetti E."/>
            <person name="Wrobel A."/>
            <person name="Rasinkangas P."/>
            <person name="Parkhill J."/>
            <person name="Rea M.C."/>
            <person name="O'Sullivan O."/>
            <person name="Ritari J."/>
            <person name="Douillard F.P."/>
            <person name="Paul Ross R."/>
            <person name="Yang R."/>
            <person name="Briner A.E."/>
            <person name="Felis G.E."/>
            <person name="de Vos W.M."/>
            <person name="Barrangou R."/>
            <person name="Klaenhammer T.R."/>
            <person name="Caufield P.W."/>
            <person name="Cui Y."/>
            <person name="Zhang H."/>
            <person name="O'Toole P.W."/>
        </authorList>
    </citation>
    <scope>NUCLEOTIDE SEQUENCE [LARGE SCALE GENOMIC DNA]</scope>
    <source>
        <strain evidence="12 13">DSM 20001</strain>
    </source>
</reference>
<evidence type="ECO:0000256" key="7">
    <source>
        <dbReference type="ARBA" id="ARBA00023160"/>
    </source>
</evidence>
<comment type="catalytic activity">
    <reaction evidence="9">
        <text>malonyl-[ACP] + acetyl-CoA + H(+) = 3-oxobutanoyl-[ACP] + CO2 + CoA</text>
        <dbReference type="Rhea" id="RHEA:12080"/>
        <dbReference type="Rhea" id="RHEA-COMP:9623"/>
        <dbReference type="Rhea" id="RHEA-COMP:9625"/>
        <dbReference type="ChEBI" id="CHEBI:15378"/>
        <dbReference type="ChEBI" id="CHEBI:16526"/>
        <dbReference type="ChEBI" id="CHEBI:57287"/>
        <dbReference type="ChEBI" id="CHEBI:57288"/>
        <dbReference type="ChEBI" id="CHEBI:78449"/>
        <dbReference type="ChEBI" id="CHEBI:78450"/>
        <dbReference type="EC" id="2.3.1.180"/>
    </reaction>
</comment>
<proteinExistence type="inferred from homology"/>
<evidence type="ECO:0000313" key="13">
    <source>
        <dbReference type="Proteomes" id="UP000051181"/>
    </source>
</evidence>
<keyword evidence="5 9" id="KW-0276">Fatty acid metabolism</keyword>
<keyword evidence="8 9" id="KW-0012">Acyltransferase</keyword>
<dbReference type="PATRIC" id="fig|913848.6.peg.1308"/>
<dbReference type="GeneID" id="65916659"/>
<dbReference type="PANTHER" id="PTHR34069:SF2">
    <property type="entry name" value="BETA-KETOACYL-[ACYL-CARRIER-PROTEIN] SYNTHASE III"/>
    <property type="match status" value="1"/>
</dbReference>
<evidence type="ECO:0000256" key="1">
    <source>
        <dbReference type="ARBA" id="ARBA00008642"/>
    </source>
</evidence>
<dbReference type="InterPro" id="IPR004655">
    <property type="entry name" value="FabH"/>
</dbReference>
<dbReference type="Gene3D" id="3.40.47.10">
    <property type="match status" value="1"/>
</dbReference>
<evidence type="ECO:0000259" key="10">
    <source>
        <dbReference type="Pfam" id="PF08541"/>
    </source>
</evidence>
<feature type="domain" description="Beta-ketoacyl-[acyl-carrier-protein] synthase III N-terminal" evidence="11">
    <location>
        <begin position="107"/>
        <end position="187"/>
    </location>
</feature>
<evidence type="ECO:0000259" key="11">
    <source>
        <dbReference type="Pfam" id="PF08545"/>
    </source>
</evidence>
<protein>
    <recommendedName>
        <fullName evidence="9">Beta-ketoacyl-[acyl-carrier-protein] synthase III</fullName>
        <shortName evidence="9">Beta-ketoacyl-ACP synthase III</shortName>
        <shortName evidence="9">KAS III</shortName>
        <ecNumber evidence="9">2.3.1.180</ecNumber>
    </recommendedName>
    <alternativeName>
        <fullName evidence="9">3-oxoacyl-[acyl-carrier-protein] synthase 3</fullName>
    </alternativeName>
    <alternativeName>
        <fullName evidence="9">3-oxoacyl-[acyl-carrier-protein] synthase III</fullName>
    </alternativeName>
</protein>
<feature type="domain" description="Beta-ketoacyl-[acyl-carrier-protein] synthase III C-terminal" evidence="10">
    <location>
        <begin position="238"/>
        <end position="323"/>
    </location>
</feature>
<evidence type="ECO:0000256" key="8">
    <source>
        <dbReference type="ARBA" id="ARBA00023315"/>
    </source>
</evidence>
<evidence type="ECO:0000256" key="3">
    <source>
        <dbReference type="ARBA" id="ARBA00022516"/>
    </source>
</evidence>
<comment type="domain">
    <text evidence="9">The last Arg residue of the ACP-binding site is essential for the weak association between ACP/AcpP and FabH.</text>
</comment>
<dbReference type="InterPro" id="IPR016039">
    <property type="entry name" value="Thiolase-like"/>
</dbReference>
<dbReference type="InterPro" id="IPR013747">
    <property type="entry name" value="ACP_syn_III_C"/>
</dbReference>
<dbReference type="EMBL" id="AZCN01000032">
    <property type="protein sequence ID" value="KRK16449.1"/>
    <property type="molecule type" value="Genomic_DNA"/>
</dbReference>
<dbReference type="EC" id="2.3.1.180" evidence="9"/>
<dbReference type="NCBIfam" id="NF006829">
    <property type="entry name" value="PRK09352.1"/>
    <property type="match status" value="1"/>
</dbReference>
<dbReference type="CDD" id="cd00830">
    <property type="entry name" value="KAS_III"/>
    <property type="match status" value="1"/>
</dbReference>
<dbReference type="GO" id="GO:0006633">
    <property type="term" value="P:fatty acid biosynthetic process"/>
    <property type="evidence" value="ECO:0007669"/>
    <property type="project" value="UniProtKB-UniRule"/>
</dbReference>
<comment type="subunit">
    <text evidence="9">Homodimer.</text>
</comment>
<feature type="region of interest" description="ACP-binding" evidence="9">
    <location>
        <begin position="255"/>
        <end position="259"/>
    </location>
</feature>
<keyword evidence="3 9" id="KW-0444">Lipid biosynthesis</keyword>
<dbReference type="UniPathway" id="UPA00094"/>
<comment type="function">
    <text evidence="9">Catalyzes the condensation reaction of fatty acid synthesis by the addition to an acyl acceptor of two carbons from malonyl-ACP. Catalyzes the first condensation reaction which initiates fatty acid synthesis and may therefore play a role in governing the total rate of fatty acid production. Possesses both acetoacetyl-ACP synthase and acetyl transacylase activities. Its substrate specificity determines the biosynthesis of branched-chain and/or straight-chain of fatty acids.</text>
</comment>
<comment type="pathway">
    <text evidence="9">Lipid metabolism; fatty acid biosynthesis.</text>
</comment>
<dbReference type="HAMAP" id="MF_01815">
    <property type="entry name" value="FabH"/>
    <property type="match status" value="1"/>
</dbReference>
<dbReference type="InterPro" id="IPR013751">
    <property type="entry name" value="ACP_syn_III_N"/>
</dbReference>
<keyword evidence="9" id="KW-0511">Multifunctional enzyme</keyword>
<organism evidence="12 13">
    <name type="scientific">Loigolactobacillus coryniformis subsp. coryniformis KCTC 3167 = DSM 20001</name>
    <dbReference type="NCBI Taxonomy" id="913848"/>
    <lineage>
        <taxon>Bacteria</taxon>
        <taxon>Bacillati</taxon>
        <taxon>Bacillota</taxon>
        <taxon>Bacilli</taxon>
        <taxon>Lactobacillales</taxon>
        <taxon>Lactobacillaceae</taxon>
        <taxon>Loigolactobacillus</taxon>
    </lineage>
</organism>
<dbReference type="GO" id="GO:0044550">
    <property type="term" value="P:secondary metabolite biosynthetic process"/>
    <property type="evidence" value="ECO:0007669"/>
    <property type="project" value="TreeGrafter"/>
</dbReference>
<feature type="active site" evidence="9">
    <location>
        <position position="113"/>
    </location>
</feature>
<dbReference type="GO" id="GO:0005737">
    <property type="term" value="C:cytoplasm"/>
    <property type="evidence" value="ECO:0007669"/>
    <property type="project" value="UniProtKB-SubCell"/>
</dbReference>
<dbReference type="NCBIfam" id="TIGR00747">
    <property type="entry name" value="fabH"/>
    <property type="match status" value="1"/>
</dbReference>
<dbReference type="PANTHER" id="PTHR34069">
    <property type="entry name" value="3-OXOACYL-[ACYL-CARRIER-PROTEIN] SYNTHASE 3"/>
    <property type="match status" value="1"/>
</dbReference>
<dbReference type="AlphaFoldDB" id="A0A0R1F9K4"/>
<keyword evidence="6 9" id="KW-0443">Lipid metabolism</keyword>
<accession>A0A0R1F9K4</accession>
<evidence type="ECO:0000256" key="9">
    <source>
        <dbReference type="HAMAP-Rule" id="MF_01815"/>
    </source>
</evidence>
<evidence type="ECO:0000256" key="4">
    <source>
        <dbReference type="ARBA" id="ARBA00022679"/>
    </source>
</evidence>
<evidence type="ECO:0000256" key="2">
    <source>
        <dbReference type="ARBA" id="ARBA00022490"/>
    </source>
</evidence>
<dbReference type="GO" id="GO:0004315">
    <property type="term" value="F:3-oxoacyl-[acyl-carrier-protein] synthase activity"/>
    <property type="evidence" value="ECO:0007669"/>
    <property type="project" value="InterPro"/>
</dbReference>
<evidence type="ECO:0000256" key="5">
    <source>
        <dbReference type="ARBA" id="ARBA00022832"/>
    </source>
</evidence>
<dbReference type="RefSeq" id="WP_010009464.1">
    <property type="nucleotide sequence ID" value="NZ_AZCN01000032.1"/>
</dbReference>
<dbReference type="Pfam" id="PF08541">
    <property type="entry name" value="ACP_syn_III_C"/>
    <property type="match status" value="1"/>
</dbReference>
<name>A0A0R1F9K4_9LACO</name>
<feature type="active site" evidence="9">
    <location>
        <position position="284"/>
    </location>
</feature>
<comment type="similarity">
    <text evidence="1 9">Belongs to the thiolase-like superfamily. FabH family.</text>
</comment>
<evidence type="ECO:0000313" key="12">
    <source>
        <dbReference type="EMBL" id="KRK16449.1"/>
    </source>
</evidence>
<comment type="subcellular location">
    <subcellularLocation>
        <location evidence="9">Cytoplasm</location>
    </subcellularLocation>
</comment>
<keyword evidence="2 9" id="KW-0963">Cytoplasm</keyword>
<dbReference type="Pfam" id="PF08545">
    <property type="entry name" value="ACP_syn_III"/>
    <property type="match status" value="1"/>
</dbReference>
<comment type="caution">
    <text evidence="12">The sequence shown here is derived from an EMBL/GenBank/DDBJ whole genome shotgun (WGS) entry which is preliminary data.</text>
</comment>
<keyword evidence="7 9" id="KW-0275">Fatty acid biosynthesis</keyword>
<gene>
    <name evidence="9" type="primary">fabH</name>
    <name evidence="12" type="ORF">FD22_GL001270</name>
</gene>